<proteinExistence type="predicted"/>
<accession>A0ABQ0TZ97</accession>
<keyword evidence="2" id="KW-1185">Reference proteome</keyword>
<sequence length="154" mass="18186">MGKRRALVRRLRTHLKETTELEEISFREQIELWFTTNRMKKNDFLSLITLEKRLHYWDGVPNRSNQEISELPDELDFIALRDAVFLNKIEHDQDCYLFDHFLHDVMKFIDENPGAMFGAFQKSFGAISTYTAHTDEFGRIANLEPNKPNLTVVH</sequence>
<evidence type="ECO:0000313" key="1">
    <source>
        <dbReference type="EMBL" id="GED73099.1"/>
    </source>
</evidence>
<protein>
    <submittedName>
        <fullName evidence="1">Uncharacterized protein</fullName>
    </submittedName>
</protein>
<organism evidence="1 2">
    <name type="scientific">Brevibacillus reuszeri</name>
    <dbReference type="NCBI Taxonomy" id="54915"/>
    <lineage>
        <taxon>Bacteria</taxon>
        <taxon>Bacillati</taxon>
        <taxon>Bacillota</taxon>
        <taxon>Bacilli</taxon>
        <taxon>Bacillales</taxon>
        <taxon>Paenibacillaceae</taxon>
        <taxon>Brevibacillus</taxon>
    </lineage>
</organism>
<reference evidence="1 2" key="1">
    <citation type="submission" date="2019-06" db="EMBL/GenBank/DDBJ databases">
        <title>Whole genome shotgun sequence of Brevibacillus reuszeri NBRC 15719.</title>
        <authorList>
            <person name="Hosoyama A."/>
            <person name="Uohara A."/>
            <person name="Ohji S."/>
            <person name="Ichikawa N."/>
        </authorList>
    </citation>
    <scope>NUCLEOTIDE SEQUENCE [LARGE SCALE GENOMIC DNA]</scope>
    <source>
        <strain evidence="1 2">NBRC 15719</strain>
    </source>
</reference>
<comment type="caution">
    <text evidence="1">The sequence shown here is derived from an EMBL/GenBank/DDBJ whole genome shotgun (WGS) entry which is preliminary data.</text>
</comment>
<evidence type="ECO:0000313" key="2">
    <source>
        <dbReference type="Proteomes" id="UP000319578"/>
    </source>
</evidence>
<name>A0ABQ0TZ97_9BACL</name>
<dbReference type="EMBL" id="BJON01000045">
    <property type="protein sequence ID" value="GED73099.1"/>
    <property type="molecule type" value="Genomic_DNA"/>
</dbReference>
<dbReference type="Proteomes" id="UP000319578">
    <property type="component" value="Unassembled WGS sequence"/>
</dbReference>
<gene>
    <name evidence="1" type="ORF">BRE01_68010</name>
</gene>